<feature type="domain" description="G-protein coupled receptors family 1 profile" evidence="9">
    <location>
        <begin position="57"/>
        <end position="330"/>
    </location>
</feature>
<feature type="transmembrane region" description="Helical" evidence="8">
    <location>
        <begin position="118"/>
        <end position="144"/>
    </location>
</feature>
<dbReference type="AlphaFoldDB" id="A0A1W0WWR0"/>
<evidence type="ECO:0000256" key="6">
    <source>
        <dbReference type="ARBA" id="ARBA00023170"/>
    </source>
</evidence>
<evidence type="ECO:0000256" key="3">
    <source>
        <dbReference type="ARBA" id="ARBA00022989"/>
    </source>
</evidence>
<sequence length="351" mass="39088">MPDNTIIPLNNSSTIVPPGNLTFTNSTAVEPPWVVYKNAQLIWYVVSMIISAASAAANLLLVLVVATNRFLRTSSGLLIGHLAAMECLITTLGMPIHMTVTFIKQYNLSPDGCAGTQFFLAVTYTVSDWTLLFLALNRFVIIFFPHAHRTLSSKKALATGITMIWTLAICLNTPFTFDVSNRFMLAPPWYSCVLAPPLNDGYDFRVLHLMTAVYLPLAIVGSLYLAIVIQSAILFAAKRIAPVPDGRTVPSGGKNEEEQTRAAQAKKIKQKQRLVVIRVLFASWAVYCMCYFSNTIIANFNPTLISRSPVLQLWTRTAYVVGYIIHPLFLFCFSRGHLHGLKALLRRCRRQ</sequence>
<keyword evidence="7" id="KW-0807">Transducer</keyword>
<dbReference type="SMART" id="SM01381">
    <property type="entry name" value="7TM_GPCR_Srsx"/>
    <property type="match status" value="1"/>
</dbReference>
<dbReference type="PRINTS" id="PR00237">
    <property type="entry name" value="GPCRRHODOPSN"/>
</dbReference>
<feature type="transmembrane region" description="Helical" evidence="8">
    <location>
        <begin position="77"/>
        <end position="98"/>
    </location>
</feature>
<dbReference type="Gene3D" id="1.20.1070.10">
    <property type="entry name" value="Rhodopsin 7-helix transmembrane proteins"/>
    <property type="match status" value="1"/>
</dbReference>
<dbReference type="GO" id="GO:0004930">
    <property type="term" value="F:G protein-coupled receptor activity"/>
    <property type="evidence" value="ECO:0007669"/>
    <property type="project" value="UniProtKB-KW"/>
</dbReference>
<evidence type="ECO:0000256" key="2">
    <source>
        <dbReference type="ARBA" id="ARBA00022692"/>
    </source>
</evidence>
<name>A0A1W0WWR0_HYPEX</name>
<feature type="transmembrane region" description="Helical" evidence="8">
    <location>
        <begin position="41"/>
        <end position="65"/>
    </location>
</feature>
<evidence type="ECO:0000256" key="8">
    <source>
        <dbReference type="SAM" id="Phobius"/>
    </source>
</evidence>
<evidence type="ECO:0000256" key="1">
    <source>
        <dbReference type="ARBA" id="ARBA00004141"/>
    </source>
</evidence>
<dbReference type="EMBL" id="MTYJ01000037">
    <property type="protein sequence ID" value="OQV19615.1"/>
    <property type="molecule type" value="Genomic_DNA"/>
</dbReference>
<keyword evidence="11" id="KW-1185">Reference proteome</keyword>
<feature type="transmembrane region" description="Helical" evidence="8">
    <location>
        <begin position="317"/>
        <end position="338"/>
    </location>
</feature>
<organism evidence="10 11">
    <name type="scientific">Hypsibius exemplaris</name>
    <name type="common">Freshwater tardigrade</name>
    <dbReference type="NCBI Taxonomy" id="2072580"/>
    <lineage>
        <taxon>Eukaryota</taxon>
        <taxon>Metazoa</taxon>
        <taxon>Ecdysozoa</taxon>
        <taxon>Tardigrada</taxon>
        <taxon>Eutardigrada</taxon>
        <taxon>Parachela</taxon>
        <taxon>Hypsibioidea</taxon>
        <taxon>Hypsibiidae</taxon>
        <taxon>Hypsibius</taxon>
    </lineage>
</organism>
<keyword evidence="4" id="KW-0297">G-protein coupled receptor</keyword>
<protein>
    <recommendedName>
        <fullName evidence="9">G-protein coupled receptors family 1 profile domain-containing protein</fullName>
    </recommendedName>
</protein>
<dbReference type="Pfam" id="PF00001">
    <property type="entry name" value="7tm_1"/>
    <property type="match status" value="1"/>
</dbReference>
<dbReference type="PANTHER" id="PTHR24243:SF208">
    <property type="entry name" value="PYROKININ-1 RECEPTOR"/>
    <property type="match status" value="1"/>
</dbReference>
<evidence type="ECO:0000313" key="10">
    <source>
        <dbReference type="EMBL" id="OQV19615.1"/>
    </source>
</evidence>
<dbReference type="GO" id="GO:0016020">
    <property type="term" value="C:membrane"/>
    <property type="evidence" value="ECO:0007669"/>
    <property type="project" value="UniProtKB-SubCell"/>
</dbReference>
<dbReference type="SUPFAM" id="SSF81321">
    <property type="entry name" value="Family A G protein-coupled receptor-like"/>
    <property type="match status" value="1"/>
</dbReference>
<dbReference type="CDD" id="cd00637">
    <property type="entry name" value="7tm_classA_rhodopsin-like"/>
    <property type="match status" value="1"/>
</dbReference>
<keyword evidence="3 8" id="KW-1133">Transmembrane helix</keyword>
<dbReference type="PROSITE" id="PS50262">
    <property type="entry name" value="G_PROTEIN_RECEP_F1_2"/>
    <property type="match status" value="1"/>
</dbReference>
<dbReference type="InterPro" id="IPR000276">
    <property type="entry name" value="GPCR_Rhodpsn"/>
</dbReference>
<dbReference type="PANTHER" id="PTHR24243">
    <property type="entry name" value="G-PROTEIN COUPLED RECEPTOR"/>
    <property type="match status" value="1"/>
</dbReference>
<comment type="subcellular location">
    <subcellularLocation>
        <location evidence="1">Membrane</location>
        <topology evidence="1">Multi-pass membrane protein</topology>
    </subcellularLocation>
</comment>
<reference evidence="11" key="1">
    <citation type="submission" date="2017-01" db="EMBL/GenBank/DDBJ databases">
        <title>Comparative genomics of anhydrobiosis in the tardigrade Hypsibius dujardini.</title>
        <authorList>
            <person name="Yoshida Y."/>
            <person name="Koutsovoulos G."/>
            <person name="Laetsch D."/>
            <person name="Stevens L."/>
            <person name="Kumar S."/>
            <person name="Horikawa D."/>
            <person name="Ishino K."/>
            <person name="Komine S."/>
            <person name="Tomita M."/>
            <person name="Blaxter M."/>
            <person name="Arakawa K."/>
        </authorList>
    </citation>
    <scope>NUCLEOTIDE SEQUENCE [LARGE SCALE GENOMIC DNA]</scope>
    <source>
        <strain evidence="11">Z151</strain>
    </source>
</reference>
<evidence type="ECO:0000259" key="9">
    <source>
        <dbReference type="PROSITE" id="PS50262"/>
    </source>
</evidence>
<accession>A0A1W0WWR0</accession>
<evidence type="ECO:0000256" key="7">
    <source>
        <dbReference type="ARBA" id="ARBA00023224"/>
    </source>
</evidence>
<comment type="caution">
    <text evidence="10">The sequence shown here is derived from an EMBL/GenBank/DDBJ whole genome shotgun (WGS) entry which is preliminary data.</text>
</comment>
<dbReference type="Proteomes" id="UP000192578">
    <property type="component" value="Unassembled WGS sequence"/>
</dbReference>
<feature type="transmembrane region" description="Helical" evidence="8">
    <location>
        <begin position="275"/>
        <end position="297"/>
    </location>
</feature>
<feature type="transmembrane region" description="Helical" evidence="8">
    <location>
        <begin position="213"/>
        <end position="237"/>
    </location>
</feature>
<evidence type="ECO:0000256" key="4">
    <source>
        <dbReference type="ARBA" id="ARBA00023040"/>
    </source>
</evidence>
<feature type="transmembrane region" description="Helical" evidence="8">
    <location>
        <begin position="156"/>
        <end position="177"/>
    </location>
</feature>
<evidence type="ECO:0000256" key="5">
    <source>
        <dbReference type="ARBA" id="ARBA00023136"/>
    </source>
</evidence>
<proteinExistence type="predicted"/>
<dbReference type="InterPro" id="IPR017452">
    <property type="entry name" value="GPCR_Rhodpsn_7TM"/>
</dbReference>
<dbReference type="OrthoDB" id="9444602at2759"/>
<keyword evidence="2 8" id="KW-0812">Transmembrane</keyword>
<keyword evidence="6" id="KW-0675">Receptor</keyword>
<evidence type="ECO:0000313" key="11">
    <source>
        <dbReference type="Proteomes" id="UP000192578"/>
    </source>
</evidence>
<gene>
    <name evidence="10" type="ORF">BV898_06389</name>
</gene>
<keyword evidence="5 8" id="KW-0472">Membrane</keyword>